<dbReference type="GO" id="GO:0016020">
    <property type="term" value="C:membrane"/>
    <property type="evidence" value="ECO:0007669"/>
    <property type="project" value="InterPro"/>
</dbReference>
<evidence type="ECO:0000256" key="7">
    <source>
        <dbReference type="ARBA" id="ARBA00022840"/>
    </source>
</evidence>
<feature type="domain" description="Histidine kinase" evidence="10">
    <location>
        <begin position="304"/>
        <end position="389"/>
    </location>
</feature>
<keyword evidence="4" id="KW-0808">Transferase</keyword>
<protein>
    <recommendedName>
        <fullName evidence="2">histidine kinase</fullName>
        <ecNumber evidence="2">2.7.13.3</ecNumber>
    </recommendedName>
</protein>
<dbReference type="PROSITE" id="PS50109">
    <property type="entry name" value="HIS_KIN"/>
    <property type="match status" value="1"/>
</dbReference>
<feature type="transmembrane region" description="Helical" evidence="9">
    <location>
        <begin position="144"/>
        <end position="163"/>
    </location>
</feature>
<dbReference type="CDD" id="cd16917">
    <property type="entry name" value="HATPase_UhpB-NarQ-NarX-like"/>
    <property type="match status" value="1"/>
</dbReference>
<dbReference type="PANTHER" id="PTHR24421">
    <property type="entry name" value="NITRATE/NITRITE SENSOR PROTEIN NARX-RELATED"/>
    <property type="match status" value="1"/>
</dbReference>
<dbReference type="RefSeq" id="WP_149159427.1">
    <property type="nucleotide sequence ID" value="NZ_CP043505.1"/>
</dbReference>
<dbReference type="InterPro" id="IPR011712">
    <property type="entry name" value="Sig_transdc_His_kin_sub3_dim/P"/>
</dbReference>
<feature type="transmembrane region" description="Helical" evidence="9">
    <location>
        <begin position="21"/>
        <end position="44"/>
    </location>
</feature>
<dbReference type="OrthoDB" id="227596at2"/>
<dbReference type="Gene3D" id="1.20.5.1930">
    <property type="match status" value="1"/>
</dbReference>
<evidence type="ECO:0000256" key="5">
    <source>
        <dbReference type="ARBA" id="ARBA00022741"/>
    </source>
</evidence>
<comment type="catalytic activity">
    <reaction evidence="1">
        <text>ATP + protein L-histidine = ADP + protein N-phospho-L-histidine.</text>
        <dbReference type="EC" id="2.7.13.3"/>
    </reaction>
</comment>
<dbReference type="EMBL" id="CP043505">
    <property type="protein sequence ID" value="QEO13403.1"/>
    <property type="molecule type" value="Genomic_DNA"/>
</dbReference>
<accession>A0A5C1YBD0</accession>
<keyword evidence="7" id="KW-0067">ATP-binding</keyword>
<dbReference type="AlphaFoldDB" id="A0A5C1YBD0"/>
<dbReference type="Pfam" id="PF02518">
    <property type="entry name" value="HATPase_c"/>
    <property type="match status" value="1"/>
</dbReference>
<keyword evidence="5" id="KW-0547">Nucleotide-binding</keyword>
<gene>
    <name evidence="11" type="ORF">FLP10_02470</name>
</gene>
<keyword evidence="9" id="KW-1133">Transmembrane helix</keyword>
<keyword evidence="9" id="KW-0472">Membrane</keyword>
<organism evidence="11 12">
    <name type="scientific">Agromyces intestinalis</name>
    <dbReference type="NCBI Taxonomy" id="2592652"/>
    <lineage>
        <taxon>Bacteria</taxon>
        <taxon>Bacillati</taxon>
        <taxon>Actinomycetota</taxon>
        <taxon>Actinomycetes</taxon>
        <taxon>Micrococcales</taxon>
        <taxon>Microbacteriaceae</taxon>
        <taxon>Agromyces</taxon>
    </lineage>
</organism>
<dbReference type="SUPFAM" id="SSF55874">
    <property type="entry name" value="ATPase domain of HSP90 chaperone/DNA topoisomerase II/histidine kinase"/>
    <property type="match status" value="1"/>
</dbReference>
<feature type="transmembrane region" description="Helical" evidence="9">
    <location>
        <begin position="100"/>
        <end position="132"/>
    </location>
</feature>
<dbReference type="Proteomes" id="UP000324678">
    <property type="component" value="Chromosome"/>
</dbReference>
<dbReference type="SMART" id="SM00387">
    <property type="entry name" value="HATPase_c"/>
    <property type="match status" value="1"/>
</dbReference>
<dbReference type="EC" id="2.7.13.3" evidence="2"/>
<keyword evidence="6 11" id="KW-0418">Kinase</keyword>
<dbReference type="GO" id="GO:0000155">
    <property type="term" value="F:phosphorelay sensor kinase activity"/>
    <property type="evidence" value="ECO:0007669"/>
    <property type="project" value="InterPro"/>
</dbReference>
<evidence type="ECO:0000259" key="10">
    <source>
        <dbReference type="PROSITE" id="PS50109"/>
    </source>
</evidence>
<name>A0A5C1YBD0_9MICO</name>
<dbReference type="InterPro" id="IPR003594">
    <property type="entry name" value="HATPase_dom"/>
</dbReference>
<evidence type="ECO:0000256" key="3">
    <source>
        <dbReference type="ARBA" id="ARBA00022553"/>
    </source>
</evidence>
<evidence type="ECO:0000256" key="8">
    <source>
        <dbReference type="ARBA" id="ARBA00023012"/>
    </source>
</evidence>
<keyword evidence="8" id="KW-0902">Two-component regulatory system</keyword>
<dbReference type="GO" id="GO:0046983">
    <property type="term" value="F:protein dimerization activity"/>
    <property type="evidence" value="ECO:0007669"/>
    <property type="project" value="InterPro"/>
</dbReference>
<proteinExistence type="predicted"/>
<evidence type="ECO:0000256" key="4">
    <source>
        <dbReference type="ARBA" id="ARBA00022679"/>
    </source>
</evidence>
<evidence type="ECO:0000256" key="2">
    <source>
        <dbReference type="ARBA" id="ARBA00012438"/>
    </source>
</evidence>
<keyword evidence="3" id="KW-0597">Phosphoprotein</keyword>
<dbReference type="Gene3D" id="3.30.565.10">
    <property type="entry name" value="Histidine kinase-like ATPase, C-terminal domain"/>
    <property type="match status" value="1"/>
</dbReference>
<dbReference type="InterPro" id="IPR050482">
    <property type="entry name" value="Sensor_HK_TwoCompSys"/>
</dbReference>
<evidence type="ECO:0000256" key="9">
    <source>
        <dbReference type="SAM" id="Phobius"/>
    </source>
</evidence>
<keyword evidence="9" id="KW-0812">Transmembrane</keyword>
<evidence type="ECO:0000313" key="11">
    <source>
        <dbReference type="EMBL" id="QEO13403.1"/>
    </source>
</evidence>
<dbReference type="InterPro" id="IPR036890">
    <property type="entry name" value="HATPase_C_sf"/>
</dbReference>
<evidence type="ECO:0000313" key="12">
    <source>
        <dbReference type="Proteomes" id="UP000324678"/>
    </source>
</evidence>
<evidence type="ECO:0000256" key="1">
    <source>
        <dbReference type="ARBA" id="ARBA00000085"/>
    </source>
</evidence>
<reference evidence="11 12" key="1">
    <citation type="submission" date="2019-09" db="EMBL/GenBank/DDBJ databases">
        <title>Genome sequencing of strain KACC 19306.</title>
        <authorList>
            <person name="Heo J."/>
            <person name="Kim S.-J."/>
            <person name="Kim J.-S."/>
            <person name="Hong S.-B."/>
            <person name="Kwon S.-W."/>
        </authorList>
    </citation>
    <scope>NUCLEOTIDE SEQUENCE [LARGE SCALE GENOMIC DNA]</scope>
    <source>
        <strain evidence="11 12">KACC 19306</strain>
    </source>
</reference>
<keyword evidence="12" id="KW-1185">Reference proteome</keyword>
<dbReference type="InterPro" id="IPR005467">
    <property type="entry name" value="His_kinase_dom"/>
</dbReference>
<dbReference type="KEGG" id="ail:FLP10_02470"/>
<sequence length="390" mass="40968">MPAPESTEWMPRGPRGFRPPTAVVVWVPVVVALLVQVPAAVGIAVWRGEALGAAALQIALAVAGPLALLASRRLPGPTVAVVTALALADLMLTPDLGPPYVALGFAIILGVARGAVVWTAVSAGVGWIAAVVLGTMSGLSWHPFRIAAASAALAVCFAIGWFVRVRRARAAAFRAEQLQRRQSAEERERIRIARELHDVIGHALSQIHVQASVGLHLFDRDPEQARTALATVKETSKSALDEVRTVLGVIRDGEAPLAPQAELDQLPRLVAGVRSPGLEITLDDRLDSVPAQRPARAVQFAAYRIAQEALTNVVRHAGATRATVRVERDGGELVLTVEDDGRGIADATDAPGAGILGMRERAALIGGAVEVAARDGGGTRLVARLPWSAT</sequence>
<evidence type="ECO:0000256" key="6">
    <source>
        <dbReference type="ARBA" id="ARBA00022777"/>
    </source>
</evidence>
<dbReference type="PANTHER" id="PTHR24421:SF10">
    <property type="entry name" value="NITRATE_NITRITE SENSOR PROTEIN NARQ"/>
    <property type="match status" value="1"/>
</dbReference>
<dbReference type="GO" id="GO:0005524">
    <property type="term" value="F:ATP binding"/>
    <property type="evidence" value="ECO:0007669"/>
    <property type="project" value="UniProtKB-KW"/>
</dbReference>
<dbReference type="Pfam" id="PF07730">
    <property type="entry name" value="HisKA_3"/>
    <property type="match status" value="1"/>
</dbReference>
<feature type="transmembrane region" description="Helical" evidence="9">
    <location>
        <begin position="50"/>
        <end position="70"/>
    </location>
</feature>